<keyword evidence="3" id="KW-1003">Cell membrane</keyword>
<dbReference type="EMBL" id="FNGE01000001">
    <property type="protein sequence ID" value="SDK50252.1"/>
    <property type="molecule type" value="Genomic_DNA"/>
</dbReference>
<dbReference type="PRINTS" id="PR00953">
    <property type="entry name" value="TYPE3IMRPROT"/>
</dbReference>
<comment type="subcellular location">
    <subcellularLocation>
        <location evidence="1">Cell membrane</location>
        <topology evidence="1">Multi-pass membrane protein</topology>
    </subcellularLocation>
</comment>
<dbReference type="Proteomes" id="UP000199555">
    <property type="component" value="Unassembled WGS sequence"/>
</dbReference>
<dbReference type="GO" id="GO:0006605">
    <property type="term" value="P:protein targeting"/>
    <property type="evidence" value="ECO:0007669"/>
    <property type="project" value="InterPro"/>
</dbReference>
<dbReference type="RefSeq" id="WP_090751718.1">
    <property type="nucleotide sequence ID" value="NZ_FNGE01000001.1"/>
</dbReference>
<reference evidence="9" key="1">
    <citation type="submission" date="2016-10" db="EMBL/GenBank/DDBJ databases">
        <authorList>
            <person name="Varghese N."/>
            <person name="Submissions S."/>
        </authorList>
    </citation>
    <scope>NUCLEOTIDE SEQUENCE [LARGE SCALE GENOMIC DNA]</scope>
    <source>
        <strain evidence="9">CGMCC 1.7655</strain>
    </source>
</reference>
<dbReference type="OrthoDB" id="9779817at2"/>
<feature type="transmembrane region" description="Helical" evidence="7">
    <location>
        <begin position="123"/>
        <end position="146"/>
    </location>
</feature>
<feature type="transmembrane region" description="Helical" evidence="7">
    <location>
        <begin position="208"/>
        <end position="236"/>
    </location>
</feature>
<evidence type="ECO:0000256" key="2">
    <source>
        <dbReference type="ARBA" id="ARBA00009772"/>
    </source>
</evidence>
<evidence type="ECO:0000256" key="3">
    <source>
        <dbReference type="ARBA" id="ARBA00022475"/>
    </source>
</evidence>
<keyword evidence="8" id="KW-0282">Flagellum</keyword>
<evidence type="ECO:0000313" key="8">
    <source>
        <dbReference type="EMBL" id="SDK50252.1"/>
    </source>
</evidence>
<keyword evidence="8" id="KW-0969">Cilium</keyword>
<keyword evidence="4 7" id="KW-0812">Transmembrane</keyword>
<name>A0A1G9CF29_9RHOB</name>
<dbReference type="PANTHER" id="PTHR30065">
    <property type="entry name" value="FLAGELLAR BIOSYNTHETIC PROTEIN FLIR"/>
    <property type="match status" value="1"/>
</dbReference>
<dbReference type="AlphaFoldDB" id="A0A1G9CF29"/>
<evidence type="ECO:0000256" key="5">
    <source>
        <dbReference type="ARBA" id="ARBA00022989"/>
    </source>
</evidence>
<accession>A0A1G9CF29</accession>
<evidence type="ECO:0000313" key="9">
    <source>
        <dbReference type="Proteomes" id="UP000199555"/>
    </source>
</evidence>
<feature type="transmembrane region" description="Helical" evidence="7">
    <location>
        <begin position="6"/>
        <end position="26"/>
    </location>
</feature>
<protein>
    <submittedName>
        <fullName evidence="8">Flagellar biosynthetic protein FliR</fullName>
    </submittedName>
</protein>
<sequence>MTLDPGLLPWLMPLLLVYARIQACLLAMPGLGERMIPVRIRVAAAMALTPLYAGAARPGPLPAPLQLVALVAAEIVAGLALGLMVRVVAMALDVASTALTQSASMSAMLGISEDMPPHPIGNLMHMAGMALLMALGLPVLVCQLLTDSFVLKPAGLWPQIAQVWPAFLTLVVHGFTLALLIASPFVLGGLLFQMLSGVVSRVMPAMPVVFVAAPAAIGLALVALALLTPALLAIWADAVLSVDLPGLR</sequence>
<dbReference type="STRING" id="525640.SAMN04487971_101198"/>
<keyword evidence="9" id="KW-1185">Reference proteome</keyword>
<keyword evidence="6 7" id="KW-0472">Membrane</keyword>
<organism evidence="8 9">
    <name type="scientific">Paracoccus chinensis</name>
    <dbReference type="NCBI Taxonomy" id="525640"/>
    <lineage>
        <taxon>Bacteria</taxon>
        <taxon>Pseudomonadati</taxon>
        <taxon>Pseudomonadota</taxon>
        <taxon>Alphaproteobacteria</taxon>
        <taxon>Rhodobacterales</taxon>
        <taxon>Paracoccaceae</taxon>
        <taxon>Paracoccus</taxon>
    </lineage>
</organism>
<evidence type="ECO:0000256" key="6">
    <source>
        <dbReference type="ARBA" id="ARBA00023136"/>
    </source>
</evidence>
<gene>
    <name evidence="8" type="ORF">SAMN04487971_101198</name>
</gene>
<comment type="similarity">
    <text evidence="2">Belongs to the FliR/MopE/SpaR family.</text>
</comment>
<dbReference type="GO" id="GO:0005886">
    <property type="term" value="C:plasma membrane"/>
    <property type="evidence" value="ECO:0007669"/>
    <property type="project" value="UniProtKB-SubCell"/>
</dbReference>
<proteinExistence type="inferred from homology"/>
<evidence type="ECO:0000256" key="4">
    <source>
        <dbReference type="ARBA" id="ARBA00022692"/>
    </source>
</evidence>
<feature type="transmembrane region" description="Helical" evidence="7">
    <location>
        <begin position="166"/>
        <end position="187"/>
    </location>
</feature>
<evidence type="ECO:0000256" key="1">
    <source>
        <dbReference type="ARBA" id="ARBA00004651"/>
    </source>
</evidence>
<dbReference type="InterPro" id="IPR002010">
    <property type="entry name" value="T3SS_IM_R"/>
</dbReference>
<keyword evidence="8" id="KW-0966">Cell projection</keyword>
<evidence type="ECO:0000256" key="7">
    <source>
        <dbReference type="SAM" id="Phobius"/>
    </source>
</evidence>
<keyword evidence="5 7" id="KW-1133">Transmembrane helix</keyword>
<feature type="transmembrane region" description="Helical" evidence="7">
    <location>
        <begin position="67"/>
        <end position="89"/>
    </location>
</feature>
<dbReference type="Pfam" id="PF01311">
    <property type="entry name" value="Bac_export_1"/>
    <property type="match status" value="1"/>
</dbReference>
<feature type="transmembrane region" description="Helical" evidence="7">
    <location>
        <begin position="38"/>
        <end position="55"/>
    </location>
</feature>
<dbReference type="PANTHER" id="PTHR30065:SF1">
    <property type="entry name" value="SURFACE PRESENTATION OF ANTIGENS PROTEIN SPAR"/>
    <property type="match status" value="1"/>
</dbReference>